<organism evidence="1 2">
    <name type="scientific">Methylomarinovum caldicuralii</name>
    <dbReference type="NCBI Taxonomy" id="438856"/>
    <lineage>
        <taxon>Bacteria</taxon>
        <taxon>Pseudomonadati</taxon>
        <taxon>Pseudomonadota</taxon>
        <taxon>Gammaproteobacteria</taxon>
        <taxon>Methylococcales</taxon>
        <taxon>Methylothermaceae</taxon>
        <taxon>Methylomarinovum</taxon>
    </lineage>
</organism>
<dbReference type="InterPro" id="IPR029063">
    <property type="entry name" value="SAM-dependent_MTases_sf"/>
</dbReference>
<gene>
    <name evidence="1" type="ORF">MIT9_P0253</name>
</gene>
<dbReference type="AlphaFoldDB" id="A0AAU9C0U5"/>
<keyword evidence="2" id="KW-1185">Reference proteome</keyword>
<dbReference type="Proteomes" id="UP001321825">
    <property type="component" value="Chromosome"/>
</dbReference>
<evidence type="ECO:0000313" key="2">
    <source>
        <dbReference type="Proteomes" id="UP001321825"/>
    </source>
</evidence>
<reference evidence="2" key="1">
    <citation type="journal article" date="2024" name="Int. J. Syst. Evol. Microbiol.">
        <title>Methylomarinovum tepidoasis sp. nov., a moderately thermophilic methanotroph of the family Methylothermaceae isolated from a deep-sea hydrothermal field.</title>
        <authorList>
            <person name="Hirayama H."/>
            <person name="Takaki Y."/>
            <person name="Abe M."/>
            <person name="Miyazaki M."/>
            <person name="Uematsu K."/>
            <person name="Matsui Y."/>
            <person name="Takai K."/>
        </authorList>
    </citation>
    <scope>NUCLEOTIDE SEQUENCE [LARGE SCALE GENOMIC DNA]</scope>
    <source>
        <strain evidence="2">IT-9</strain>
    </source>
</reference>
<dbReference type="SUPFAM" id="SSF53335">
    <property type="entry name" value="S-adenosyl-L-methionine-dependent methyltransferases"/>
    <property type="match status" value="1"/>
</dbReference>
<evidence type="ECO:0000313" key="1">
    <source>
        <dbReference type="EMBL" id="BCX80679.1"/>
    </source>
</evidence>
<dbReference type="EMBL" id="AP024714">
    <property type="protein sequence ID" value="BCX80679.1"/>
    <property type="molecule type" value="Genomic_DNA"/>
</dbReference>
<dbReference type="KEGG" id="mcau:MIT9_P0253"/>
<name>A0AAU9C0U5_9GAMM</name>
<protein>
    <submittedName>
        <fullName evidence="1">Uncharacterized protein</fullName>
    </submittedName>
</protein>
<proteinExistence type="predicted"/>
<dbReference type="RefSeq" id="WP_317705639.1">
    <property type="nucleotide sequence ID" value="NZ_AP024714.1"/>
</dbReference>
<accession>A0AAU9C0U5</accession>
<sequence>MNRNPRQPHAVLDLPSRAWKAAEIERLLELAPAAEPLKFLEIGTGGGGIATYAPQTPSGGNARDRLVCWAPCDHIPKRSYPLFRAWDILSELMAEAQARKTTQA</sequence>